<dbReference type="SUPFAM" id="SSF56925">
    <property type="entry name" value="OMPA-like"/>
    <property type="match status" value="1"/>
</dbReference>
<dbReference type="InterPro" id="IPR011250">
    <property type="entry name" value="OMP/PagP_B-barrel"/>
</dbReference>
<dbReference type="Gene3D" id="2.40.160.20">
    <property type="match status" value="1"/>
</dbReference>
<organism evidence="4 5">
    <name type="scientific">Pontibacter burrus</name>
    <dbReference type="NCBI Taxonomy" id="2704466"/>
    <lineage>
        <taxon>Bacteria</taxon>
        <taxon>Pseudomonadati</taxon>
        <taxon>Bacteroidota</taxon>
        <taxon>Cytophagia</taxon>
        <taxon>Cytophagales</taxon>
        <taxon>Hymenobacteraceae</taxon>
        <taxon>Pontibacter</taxon>
    </lineage>
</organism>
<sequence length="232" mass="26124">MKTLSLFLLLSLYTLAAIAQVNPDTAARTSKHFYVGLGLTTITYHIYYDEQEKLGDSKTGYFTPVTLHVSYAITDRLNIQAGIGYGGSKAKREWSPNHNPNDPVKYKDRSVTHVLSVPVSAKFIFFKALRRFPVYGTFTLMPSFGFSKAESEEITDTNTTTTVVKVNDMNVFATGGLGFNYKISNRFTGYAEYLFYKHNLTGQNSFDYDWEQASTIGRRIFKSLAIGVNYSL</sequence>
<evidence type="ECO:0000259" key="3">
    <source>
        <dbReference type="Pfam" id="PF13505"/>
    </source>
</evidence>
<dbReference type="AlphaFoldDB" id="A0A6B3LGW9"/>
<dbReference type="EMBL" id="JAAGWD010000001">
    <property type="protein sequence ID" value="NEM96292.1"/>
    <property type="molecule type" value="Genomic_DNA"/>
</dbReference>
<comment type="caution">
    <text evidence="4">The sequence shown here is derived from an EMBL/GenBank/DDBJ whole genome shotgun (WGS) entry which is preliminary data.</text>
</comment>
<protein>
    <submittedName>
        <fullName evidence="4">Porin family protein</fullName>
    </submittedName>
</protein>
<feature type="chain" id="PRO_5025428412" evidence="2">
    <location>
        <begin position="20"/>
        <end position="232"/>
    </location>
</feature>
<evidence type="ECO:0000256" key="2">
    <source>
        <dbReference type="SAM" id="SignalP"/>
    </source>
</evidence>
<name>A0A6B3LGW9_9BACT</name>
<evidence type="ECO:0000313" key="4">
    <source>
        <dbReference type="EMBL" id="NEM96292.1"/>
    </source>
</evidence>
<feature type="signal peptide" evidence="2">
    <location>
        <begin position="1"/>
        <end position="19"/>
    </location>
</feature>
<feature type="domain" description="Outer membrane protein beta-barrel" evidence="3">
    <location>
        <begin position="8"/>
        <end position="200"/>
    </location>
</feature>
<dbReference type="RefSeq" id="WP_163911273.1">
    <property type="nucleotide sequence ID" value="NZ_JAAGWD010000001.1"/>
</dbReference>
<keyword evidence="5" id="KW-1185">Reference proteome</keyword>
<evidence type="ECO:0000313" key="5">
    <source>
        <dbReference type="Proteomes" id="UP000474777"/>
    </source>
</evidence>
<accession>A0A6B3LGW9</accession>
<dbReference type="Pfam" id="PF13505">
    <property type="entry name" value="OMP_b-brl"/>
    <property type="match status" value="1"/>
</dbReference>
<reference evidence="4 5" key="1">
    <citation type="submission" date="2020-02" db="EMBL/GenBank/DDBJ databases">
        <authorList>
            <person name="Kim M.K."/>
        </authorList>
    </citation>
    <scope>NUCLEOTIDE SEQUENCE [LARGE SCALE GENOMIC DNA]</scope>
    <source>
        <strain evidence="4 5">BT327</strain>
    </source>
</reference>
<gene>
    <name evidence="4" type="ORF">GXP69_01175</name>
</gene>
<dbReference type="InterPro" id="IPR027385">
    <property type="entry name" value="Beta-barrel_OMP"/>
</dbReference>
<evidence type="ECO:0000256" key="1">
    <source>
        <dbReference type="ARBA" id="ARBA00022729"/>
    </source>
</evidence>
<dbReference type="Proteomes" id="UP000474777">
    <property type="component" value="Unassembled WGS sequence"/>
</dbReference>
<keyword evidence="1 2" id="KW-0732">Signal</keyword>
<proteinExistence type="predicted"/>